<keyword evidence="3" id="KW-1185">Reference proteome</keyword>
<keyword evidence="1" id="KW-0472">Membrane</keyword>
<name>A0A5C6EKQ3_9BACT</name>
<comment type="caution">
    <text evidence="2">The sequence shown here is derived from an EMBL/GenBank/DDBJ whole genome shotgun (WGS) entry which is preliminary data.</text>
</comment>
<keyword evidence="1" id="KW-0812">Transmembrane</keyword>
<dbReference type="Proteomes" id="UP000317977">
    <property type="component" value="Unassembled WGS sequence"/>
</dbReference>
<evidence type="ECO:0000256" key="1">
    <source>
        <dbReference type="SAM" id="Phobius"/>
    </source>
</evidence>
<proteinExistence type="predicted"/>
<gene>
    <name evidence="2" type="ORF">Poly59_40130</name>
</gene>
<evidence type="ECO:0000313" key="2">
    <source>
        <dbReference type="EMBL" id="TWU49398.1"/>
    </source>
</evidence>
<reference evidence="2 3" key="1">
    <citation type="submission" date="2019-02" db="EMBL/GenBank/DDBJ databases">
        <title>Deep-cultivation of Planctomycetes and their phenomic and genomic characterization uncovers novel biology.</title>
        <authorList>
            <person name="Wiegand S."/>
            <person name="Jogler M."/>
            <person name="Boedeker C."/>
            <person name="Pinto D."/>
            <person name="Vollmers J."/>
            <person name="Rivas-Marin E."/>
            <person name="Kohn T."/>
            <person name="Peeters S.H."/>
            <person name="Heuer A."/>
            <person name="Rast P."/>
            <person name="Oberbeckmann S."/>
            <person name="Bunk B."/>
            <person name="Jeske O."/>
            <person name="Meyerdierks A."/>
            <person name="Storesund J.E."/>
            <person name="Kallscheuer N."/>
            <person name="Luecker S."/>
            <person name="Lage O.M."/>
            <person name="Pohl T."/>
            <person name="Merkel B.J."/>
            <person name="Hornburger P."/>
            <person name="Mueller R.-W."/>
            <person name="Bruemmer F."/>
            <person name="Labrenz M."/>
            <person name="Spormann A.M."/>
            <person name="Op Den Camp H."/>
            <person name="Overmann J."/>
            <person name="Amann R."/>
            <person name="Jetten M.S.M."/>
            <person name="Mascher T."/>
            <person name="Medema M.H."/>
            <person name="Devos D.P."/>
            <person name="Kaster A.-K."/>
            <person name="Ovreas L."/>
            <person name="Rohde M."/>
            <person name="Galperin M.Y."/>
            <person name="Jogler C."/>
        </authorList>
    </citation>
    <scope>NUCLEOTIDE SEQUENCE [LARGE SCALE GENOMIC DNA]</scope>
    <source>
        <strain evidence="2 3">Poly59</strain>
    </source>
</reference>
<feature type="transmembrane region" description="Helical" evidence="1">
    <location>
        <begin position="20"/>
        <end position="44"/>
    </location>
</feature>
<protein>
    <recommendedName>
        <fullName evidence="4">Pseudopilin GspJ</fullName>
    </recommendedName>
</protein>
<accession>A0A5C6EKQ3</accession>
<keyword evidence="1" id="KW-1133">Transmembrane helix</keyword>
<dbReference type="OrthoDB" id="270816at2"/>
<evidence type="ECO:0000313" key="3">
    <source>
        <dbReference type="Proteomes" id="UP000317977"/>
    </source>
</evidence>
<evidence type="ECO:0008006" key="4">
    <source>
        <dbReference type="Google" id="ProtNLM"/>
    </source>
</evidence>
<dbReference type="AlphaFoldDB" id="A0A5C6EKQ3"/>
<sequence length="359" mass="38195">MTRTSVNSNARQAFSLIELVVAMLAATVLLVSLAGSIAVTSQLLEPDEKANQRRQATEITDRIANDLRYATQFTTHPSSNGFSVQRIDPFTQSVQSIQYVSSSSELTRTADDSPTITLNATIDSTATVTDTFTQTATTTPSASSPRLRSMTVASTSDSSTSLSLDIPAGVMPGDLILICVSAKSPSSVTISEAANWTTLQSMSNGYLMLHVAYRFYDTNWANTVTATTDKNAQIAASMIAIQDVSLSGPIGWTASRRNNSPFSDLNPTSLESNSVGDTDLNIQIFGADGSPWHNGTIGMASFADVVQRRAGEGSFWLGNSIGATLRIGGSNDQEAPPRMLHRSIGSWIQAAVVLKGPSR</sequence>
<organism evidence="2 3">
    <name type="scientific">Rubripirellula reticaptiva</name>
    <dbReference type="NCBI Taxonomy" id="2528013"/>
    <lineage>
        <taxon>Bacteria</taxon>
        <taxon>Pseudomonadati</taxon>
        <taxon>Planctomycetota</taxon>
        <taxon>Planctomycetia</taxon>
        <taxon>Pirellulales</taxon>
        <taxon>Pirellulaceae</taxon>
        <taxon>Rubripirellula</taxon>
    </lineage>
</organism>
<dbReference type="EMBL" id="SJPX01000004">
    <property type="protein sequence ID" value="TWU49398.1"/>
    <property type="molecule type" value="Genomic_DNA"/>
</dbReference>
<dbReference type="RefSeq" id="WP_146535663.1">
    <property type="nucleotide sequence ID" value="NZ_SJPX01000004.1"/>
</dbReference>